<keyword evidence="2 5" id="KW-0812">Transmembrane</keyword>
<feature type="transmembrane region" description="Helical" evidence="5">
    <location>
        <begin position="102"/>
        <end position="125"/>
    </location>
</feature>
<dbReference type="InterPro" id="IPR000515">
    <property type="entry name" value="MetI-like"/>
</dbReference>
<evidence type="ECO:0000256" key="1">
    <source>
        <dbReference type="ARBA" id="ARBA00004651"/>
    </source>
</evidence>
<dbReference type="PANTHER" id="PTHR43759:SF1">
    <property type="entry name" value="GLUCOSE IMPORT SYSTEM PERMEASE PROTEIN GLCT"/>
    <property type="match status" value="1"/>
</dbReference>
<dbReference type="Gene3D" id="1.10.3720.10">
    <property type="entry name" value="MetI-like"/>
    <property type="match status" value="1"/>
</dbReference>
<dbReference type="InterPro" id="IPR052730">
    <property type="entry name" value="Sugar_ABC_transporter"/>
</dbReference>
<evidence type="ECO:0000256" key="3">
    <source>
        <dbReference type="ARBA" id="ARBA00022989"/>
    </source>
</evidence>
<keyword evidence="4 5" id="KW-0472">Membrane</keyword>
<evidence type="ECO:0000313" key="8">
    <source>
        <dbReference type="Proteomes" id="UP001379533"/>
    </source>
</evidence>
<organism evidence="7 8">
    <name type="scientific">Pendulispora brunnea</name>
    <dbReference type="NCBI Taxonomy" id="2905690"/>
    <lineage>
        <taxon>Bacteria</taxon>
        <taxon>Pseudomonadati</taxon>
        <taxon>Myxococcota</taxon>
        <taxon>Myxococcia</taxon>
        <taxon>Myxococcales</taxon>
        <taxon>Sorangiineae</taxon>
        <taxon>Pendulisporaceae</taxon>
        <taxon>Pendulispora</taxon>
    </lineage>
</organism>
<feature type="transmembrane region" description="Helical" evidence="5">
    <location>
        <begin position="12"/>
        <end position="36"/>
    </location>
</feature>
<proteinExistence type="inferred from homology"/>
<keyword evidence="3 5" id="KW-1133">Transmembrane helix</keyword>
<evidence type="ECO:0000256" key="4">
    <source>
        <dbReference type="ARBA" id="ARBA00023136"/>
    </source>
</evidence>
<comment type="similarity">
    <text evidence="5">Belongs to the binding-protein-dependent transport system permease family.</text>
</comment>
<evidence type="ECO:0000259" key="6">
    <source>
        <dbReference type="PROSITE" id="PS50928"/>
    </source>
</evidence>
<reference evidence="7 8" key="1">
    <citation type="submission" date="2021-12" db="EMBL/GenBank/DDBJ databases">
        <title>Discovery of the Pendulisporaceae a myxobacterial family with distinct sporulation behavior and unique specialized metabolism.</title>
        <authorList>
            <person name="Garcia R."/>
            <person name="Popoff A."/>
            <person name="Bader C.D."/>
            <person name="Loehr J."/>
            <person name="Walesch S."/>
            <person name="Walt C."/>
            <person name="Boldt J."/>
            <person name="Bunk B."/>
            <person name="Haeckl F.J.F.P.J."/>
            <person name="Gunesch A.P."/>
            <person name="Birkelbach J."/>
            <person name="Nuebel U."/>
            <person name="Pietschmann T."/>
            <person name="Bach T."/>
            <person name="Mueller R."/>
        </authorList>
    </citation>
    <scope>NUCLEOTIDE SEQUENCE [LARGE SCALE GENOMIC DNA]</scope>
    <source>
        <strain evidence="7 8">MSr12523</strain>
    </source>
</reference>
<sequence length="290" mass="31847">MKRAIPSFEMRMMLPALLVLASLSLIPFVTLIVMSFSHVKLMGGIRFENAALENWHHLLEDADVRSSWGTSLLYFGLTLGIEMALGIVFALILHRVVRGRNLLLALAIVPMFMAPIVVGLLGRFLTDSTLGLYAWALRILGFEGDLLAGKTSALLTVIAMDVWEWTPLVALVTFAGLSAVPAPLVEAAAVDGAGYFQTLRYIVFPQIRRVLLVALLVRAMDAIRFFDIITITTNGGPADATKIIPVRLYETAFRFRELGYASVIGILMLAFSILMAHAFVRVLGEKGLTR</sequence>
<dbReference type="RefSeq" id="WP_394841940.1">
    <property type="nucleotide sequence ID" value="NZ_CP089982.1"/>
</dbReference>
<feature type="transmembrane region" description="Helical" evidence="5">
    <location>
        <begin position="72"/>
        <end position="93"/>
    </location>
</feature>
<evidence type="ECO:0000313" key="7">
    <source>
        <dbReference type="EMBL" id="WXA91320.1"/>
    </source>
</evidence>
<evidence type="ECO:0000256" key="2">
    <source>
        <dbReference type="ARBA" id="ARBA00022692"/>
    </source>
</evidence>
<gene>
    <name evidence="7" type="ORF">LZC95_33300</name>
</gene>
<dbReference type="PANTHER" id="PTHR43759">
    <property type="entry name" value="TREHALOSE TRANSPORT SYSTEM PERMEASE PROTEIN SUGA"/>
    <property type="match status" value="1"/>
</dbReference>
<dbReference type="Proteomes" id="UP001379533">
    <property type="component" value="Chromosome"/>
</dbReference>
<dbReference type="InterPro" id="IPR035906">
    <property type="entry name" value="MetI-like_sf"/>
</dbReference>
<dbReference type="PROSITE" id="PS50928">
    <property type="entry name" value="ABC_TM1"/>
    <property type="match status" value="1"/>
</dbReference>
<keyword evidence="8" id="KW-1185">Reference proteome</keyword>
<dbReference type="SUPFAM" id="SSF161098">
    <property type="entry name" value="MetI-like"/>
    <property type="match status" value="1"/>
</dbReference>
<protein>
    <submittedName>
        <fullName evidence="7">Sugar ABC transporter permease</fullName>
    </submittedName>
</protein>
<dbReference type="CDD" id="cd06261">
    <property type="entry name" value="TM_PBP2"/>
    <property type="match status" value="1"/>
</dbReference>
<dbReference type="Pfam" id="PF00528">
    <property type="entry name" value="BPD_transp_1"/>
    <property type="match status" value="1"/>
</dbReference>
<keyword evidence="5" id="KW-0813">Transport</keyword>
<dbReference type="EMBL" id="CP089982">
    <property type="protein sequence ID" value="WXA91320.1"/>
    <property type="molecule type" value="Genomic_DNA"/>
</dbReference>
<feature type="domain" description="ABC transmembrane type-1" evidence="6">
    <location>
        <begin position="68"/>
        <end position="279"/>
    </location>
</feature>
<accession>A0ABZ2JXV2</accession>
<evidence type="ECO:0000256" key="5">
    <source>
        <dbReference type="RuleBase" id="RU363032"/>
    </source>
</evidence>
<comment type="subcellular location">
    <subcellularLocation>
        <location evidence="1 5">Cell membrane</location>
        <topology evidence="1 5">Multi-pass membrane protein</topology>
    </subcellularLocation>
</comment>
<feature type="transmembrane region" description="Helical" evidence="5">
    <location>
        <begin position="258"/>
        <end position="280"/>
    </location>
</feature>
<feature type="transmembrane region" description="Helical" evidence="5">
    <location>
        <begin position="168"/>
        <end position="189"/>
    </location>
</feature>
<name>A0ABZ2JXV2_9BACT</name>